<sequence>MRKQRRVDGKKQNYWLDTDTGLEYSSKPQDKRKHKRNAEAATALQDQLQRCTGRFSLVEQVQYSYEREHSTLDKQRIAALLDRNQQRAFENIHSRYYWARLAADTEFEQPEQWLVWDTDRLTLLAATVSTERAFSVPVVRYSMRDYSERCRGLAERLVNALYCDCTGLTIAMVKEVLKVSDREAVRWRNAVVDALSVCTATETTQGVPF</sequence>
<reference evidence="2" key="1">
    <citation type="submission" date="2023-04" db="EMBL/GenBank/DDBJ databases">
        <title>The genome sequence of Polyangium sp. y55x31.</title>
        <authorList>
            <person name="Zhang X."/>
        </authorList>
    </citation>
    <scope>NUCLEOTIDE SEQUENCE [LARGE SCALE GENOMIC DNA]</scope>
</reference>
<organism evidence="1 2">
    <name type="scientific">Enterobacter phage SDFMU_Pec</name>
    <dbReference type="NCBI Taxonomy" id="3076136"/>
    <lineage>
        <taxon>Viruses</taxon>
        <taxon>Duplodnaviria</taxon>
        <taxon>Heunggongvirae</taxon>
        <taxon>Uroviricota</taxon>
        <taxon>Caudoviricetes</taxon>
        <taxon>Autographivirales</taxon>
        <taxon>Autoscriptoviridae</taxon>
        <taxon>Slopekvirinae</taxon>
        <taxon>Koutsourovirus</taxon>
        <taxon>Koutsourovirus Pec</taxon>
        <taxon>Koutsourovirus KDA1</taxon>
    </lineage>
</organism>
<evidence type="ECO:0000313" key="2">
    <source>
        <dbReference type="Proteomes" id="UP001301562"/>
    </source>
</evidence>
<accession>A0AA96KQY0</accession>
<proteinExistence type="predicted"/>
<dbReference type="EMBL" id="OQ884028">
    <property type="protein sequence ID" value="WNO29617.1"/>
    <property type="molecule type" value="Genomic_DNA"/>
</dbReference>
<dbReference type="Proteomes" id="UP001301562">
    <property type="component" value="Segment"/>
</dbReference>
<evidence type="ECO:0000313" key="1">
    <source>
        <dbReference type="EMBL" id="WNO29617.1"/>
    </source>
</evidence>
<protein>
    <submittedName>
        <fullName evidence="1">Uncharacterized protein</fullName>
    </submittedName>
</protein>
<name>A0AA96KQY0_9CAUD</name>
<keyword evidence="2" id="KW-1185">Reference proteome</keyword>